<accession>A0A371E1F1</accession>
<organism evidence="1 2">
    <name type="scientific">Mucuna pruriens</name>
    <name type="common">Velvet bean</name>
    <name type="synonym">Dolichos pruriens</name>
    <dbReference type="NCBI Taxonomy" id="157652"/>
    <lineage>
        <taxon>Eukaryota</taxon>
        <taxon>Viridiplantae</taxon>
        <taxon>Streptophyta</taxon>
        <taxon>Embryophyta</taxon>
        <taxon>Tracheophyta</taxon>
        <taxon>Spermatophyta</taxon>
        <taxon>Magnoliopsida</taxon>
        <taxon>eudicotyledons</taxon>
        <taxon>Gunneridae</taxon>
        <taxon>Pentapetalae</taxon>
        <taxon>rosids</taxon>
        <taxon>fabids</taxon>
        <taxon>Fabales</taxon>
        <taxon>Fabaceae</taxon>
        <taxon>Papilionoideae</taxon>
        <taxon>50 kb inversion clade</taxon>
        <taxon>NPAAA clade</taxon>
        <taxon>indigoferoid/millettioid clade</taxon>
        <taxon>Phaseoleae</taxon>
        <taxon>Mucuna</taxon>
    </lineage>
</organism>
<dbReference type="PANTHER" id="PTHR11017:SF271">
    <property type="entry name" value="DISEASE RESISTANCE PROTEIN (TIR-NBS-LRR CLASS) FAMILY"/>
    <property type="match status" value="1"/>
</dbReference>
<dbReference type="EMBL" id="QJKJ01017334">
    <property type="protein sequence ID" value="RDX58597.1"/>
    <property type="molecule type" value="Genomic_DNA"/>
</dbReference>
<proteinExistence type="predicted"/>
<dbReference type="AlphaFoldDB" id="A0A371E1F1"/>
<reference evidence="1" key="1">
    <citation type="submission" date="2018-05" db="EMBL/GenBank/DDBJ databases">
        <title>Draft genome of Mucuna pruriens seed.</title>
        <authorList>
            <person name="Nnadi N.E."/>
            <person name="Vos R."/>
            <person name="Hasami M.H."/>
            <person name="Devisetty U.K."/>
            <person name="Aguiy J.C."/>
        </authorList>
    </citation>
    <scope>NUCLEOTIDE SEQUENCE [LARGE SCALE GENOMIC DNA]</scope>
    <source>
        <strain evidence="1">JCA_2017</strain>
    </source>
</reference>
<dbReference type="SUPFAM" id="SSF52058">
    <property type="entry name" value="L domain-like"/>
    <property type="match status" value="1"/>
</dbReference>
<dbReference type="InterPro" id="IPR044974">
    <property type="entry name" value="Disease_R_plants"/>
</dbReference>
<dbReference type="PANTHER" id="PTHR11017">
    <property type="entry name" value="LEUCINE-RICH REPEAT-CONTAINING PROTEIN"/>
    <property type="match status" value="1"/>
</dbReference>
<gene>
    <name evidence="1" type="primary">CSA1</name>
    <name evidence="1" type="ORF">CR513_62072</name>
</gene>
<keyword evidence="2" id="KW-1185">Reference proteome</keyword>
<comment type="caution">
    <text evidence="1">The sequence shown here is derived from an EMBL/GenBank/DDBJ whole genome shotgun (WGS) entry which is preliminary data.</text>
</comment>
<feature type="non-terminal residue" evidence="1">
    <location>
        <position position="1"/>
    </location>
</feature>
<dbReference type="Proteomes" id="UP000257109">
    <property type="component" value="Unassembled WGS sequence"/>
</dbReference>
<dbReference type="GO" id="GO:0006952">
    <property type="term" value="P:defense response"/>
    <property type="evidence" value="ECO:0007669"/>
    <property type="project" value="InterPro"/>
</dbReference>
<evidence type="ECO:0000313" key="2">
    <source>
        <dbReference type="Proteomes" id="UP000257109"/>
    </source>
</evidence>
<evidence type="ECO:0000313" key="1">
    <source>
        <dbReference type="EMBL" id="RDX58597.1"/>
    </source>
</evidence>
<dbReference type="Gene3D" id="3.80.10.10">
    <property type="entry name" value="Ribonuclease Inhibitor"/>
    <property type="match status" value="1"/>
</dbReference>
<dbReference type="InterPro" id="IPR032675">
    <property type="entry name" value="LRR_dom_sf"/>
</dbReference>
<dbReference type="OrthoDB" id="1435558at2759"/>
<name>A0A371E1F1_MUCPR</name>
<protein>
    <submittedName>
        <fullName evidence="1">Disease resistance-like protein CSA1</fullName>
    </submittedName>
</protein>
<sequence length="94" mass="10855">GTKAIEGLTLMLPKTNTKCFNTTTFKMMKKLRLIQLANVELDGDFKNLSSGLRWLCWHGCPLKCIPTDFYQGKLVSIELEKSNIKLLWKENQMF</sequence>